<keyword evidence="5" id="KW-0560">Oxidoreductase</keyword>
<dbReference type="SUPFAM" id="SSF52343">
    <property type="entry name" value="Ferredoxin reductase-like, C-terminal NADP-linked domain"/>
    <property type="match status" value="1"/>
</dbReference>
<evidence type="ECO:0000256" key="4">
    <source>
        <dbReference type="ARBA" id="ARBA00022723"/>
    </source>
</evidence>
<dbReference type="GO" id="GO:0046872">
    <property type="term" value="F:metal ion binding"/>
    <property type="evidence" value="ECO:0007669"/>
    <property type="project" value="UniProtKB-KW"/>
</dbReference>
<keyword evidence="8" id="KW-1133">Transmembrane helix</keyword>
<evidence type="ECO:0000313" key="12">
    <source>
        <dbReference type="Proteomes" id="UP000550501"/>
    </source>
</evidence>
<dbReference type="Pfam" id="PF00111">
    <property type="entry name" value="Fer2"/>
    <property type="match status" value="1"/>
</dbReference>
<dbReference type="InterPro" id="IPR017938">
    <property type="entry name" value="Riboflavin_synthase-like_b-brl"/>
</dbReference>
<accession>A0A839QL04</accession>
<dbReference type="PANTHER" id="PTHR47354">
    <property type="entry name" value="NADH OXIDOREDUCTASE HCR"/>
    <property type="match status" value="1"/>
</dbReference>
<keyword evidence="6" id="KW-0408">Iron</keyword>
<keyword evidence="2" id="KW-0285">Flavoprotein</keyword>
<protein>
    <submittedName>
        <fullName evidence="11">Ferredoxin-NADP reductase</fullName>
    </submittedName>
</protein>
<gene>
    <name evidence="11" type="ORF">FHR72_004396</name>
</gene>
<feature type="domain" description="2Fe-2S ferredoxin-type" evidence="9">
    <location>
        <begin position="283"/>
        <end position="368"/>
    </location>
</feature>
<evidence type="ECO:0000259" key="9">
    <source>
        <dbReference type="PROSITE" id="PS51085"/>
    </source>
</evidence>
<dbReference type="PROSITE" id="PS00197">
    <property type="entry name" value="2FE2S_FER_1"/>
    <property type="match status" value="1"/>
</dbReference>
<evidence type="ECO:0000256" key="8">
    <source>
        <dbReference type="SAM" id="Phobius"/>
    </source>
</evidence>
<feature type="transmembrane region" description="Helical" evidence="8">
    <location>
        <begin position="168"/>
        <end position="190"/>
    </location>
</feature>
<dbReference type="InterPro" id="IPR036010">
    <property type="entry name" value="2Fe-2S_ferredoxin-like_sf"/>
</dbReference>
<dbReference type="PANTHER" id="PTHR47354:SF1">
    <property type="entry name" value="CARNITINE MONOOXYGENASE REDUCTASE SUBUNIT"/>
    <property type="match status" value="1"/>
</dbReference>
<evidence type="ECO:0000259" key="10">
    <source>
        <dbReference type="PROSITE" id="PS51384"/>
    </source>
</evidence>
<dbReference type="Gene3D" id="2.40.30.10">
    <property type="entry name" value="Translation factors"/>
    <property type="match status" value="1"/>
</dbReference>
<dbReference type="InterPro" id="IPR017927">
    <property type="entry name" value="FAD-bd_FR_type"/>
</dbReference>
<dbReference type="InterPro" id="IPR012675">
    <property type="entry name" value="Beta-grasp_dom_sf"/>
</dbReference>
<dbReference type="AlphaFoldDB" id="A0A839QL04"/>
<dbReference type="CDD" id="cd06185">
    <property type="entry name" value="PDR_like"/>
    <property type="match status" value="1"/>
</dbReference>
<dbReference type="SUPFAM" id="SSF63380">
    <property type="entry name" value="Riboflavin synthase domain-like"/>
    <property type="match status" value="1"/>
</dbReference>
<dbReference type="EMBL" id="JACHVU010000012">
    <property type="protein sequence ID" value="MBB2992891.1"/>
    <property type="molecule type" value="Genomic_DNA"/>
</dbReference>
<dbReference type="GO" id="GO:0051537">
    <property type="term" value="F:2 iron, 2 sulfur cluster binding"/>
    <property type="evidence" value="ECO:0007669"/>
    <property type="project" value="UniProtKB-KW"/>
</dbReference>
<dbReference type="Gene3D" id="3.40.50.80">
    <property type="entry name" value="Nucleotide-binding domain of ferredoxin-NADP reductase (FNR) module"/>
    <property type="match status" value="1"/>
</dbReference>
<organism evidence="11 12">
    <name type="scientific">Mycolicibacterium iranicum</name>
    <name type="common">Mycobacterium iranicum</name>
    <dbReference type="NCBI Taxonomy" id="912594"/>
    <lineage>
        <taxon>Bacteria</taxon>
        <taxon>Bacillati</taxon>
        <taxon>Actinomycetota</taxon>
        <taxon>Actinomycetes</taxon>
        <taxon>Mycobacteriales</taxon>
        <taxon>Mycobacteriaceae</taxon>
        <taxon>Mycolicibacterium</taxon>
    </lineage>
</organism>
<dbReference type="CDD" id="cd00207">
    <property type="entry name" value="fer2"/>
    <property type="match status" value="1"/>
</dbReference>
<proteinExistence type="predicted"/>
<evidence type="ECO:0000256" key="6">
    <source>
        <dbReference type="ARBA" id="ARBA00023004"/>
    </source>
</evidence>
<dbReference type="PROSITE" id="PS51384">
    <property type="entry name" value="FAD_FR"/>
    <property type="match status" value="1"/>
</dbReference>
<dbReference type="Proteomes" id="UP000550501">
    <property type="component" value="Unassembled WGS sequence"/>
</dbReference>
<dbReference type="RefSeq" id="WP_183472036.1">
    <property type="nucleotide sequence ID" value="NZ_JACHVU010000012.1"/>
</dbReference>
<dbReference type="Gene3D" id="3.10.20.30">
    <property type="match status" value="1"/>
</dbReference>
<evidence type="ECO:0000313" key="11">
    <source>
        <dbReference type="EMBL" id="MBB2992891.1"/>
    </source>
</evidence>
<dbReference type="InterPro" id="IPR006058">
    <property type="entry name" value="2Fe2S_fd_BS"/>
</dbReference>
<evidence type="ECO:0000256" key="1">
    <source>
        <dbReference type="ARBA" id="ARBA00001974"/>
    </source>
</evidence>
<dbReference type="PRINTS" id="PR00409">
    <property type="entry name" value="PHDIOXRDTASE"/>
</dbReference>
<dbReference type="InterPro" id="IPR001041">
    <property type="entry name" value="2Fe-2S_ferredoxin-type"/>
</dbReference>
<comment type="cofactor">
    <cofactor evidence="1">
        <name>FAD</name>
        <dbReference type="ChEBI" id="CHEBI:57692"/>
    </cofactor>
</comment>
<keyword evidence="4" id="KW-0479">Metal-binding</keyword>
<keyword evidence="12" id="KW-1185">Reference proteome</keyword>
<evidence type="ECO:0000256" key="2">
    <source>
        <dbReference type="ARBA" id="ARBA00022630"/>
    </source>
</evidence>
<dbReference type="GO" id="GO:0016491">
    <property type="term" value="F:oxidoreductase activity"/>
    <property type="evidence" value="ECO:0007669"/>
    <property type="project" value="UniProtKB-KW"/>
</dbReference>
<comment type="caution">
    <text evidence="11">The sequence shown here is derived from an EMBL/GenBank/DDBJ whole genome shotgun (WGS) entry which is preliminary data.</text>
</comment>
<dbReference type="InterPro" id="IPR039261">
    <property type="entry name" value="FNR_nucleotide-bd"/>
</dbReference>
<evidence type="ECO:0000256" key="7">
    <source>
        <dbReference type="ARBA" id="ARBA00023014"/>
    </source>
</evidence>
<dbReference type="InterPro" id="IPR050415">
    <property type="entry name" value="MRET"/>
</dbReference>
<evidence type="ECO:0000256" key="5">
    <source>
        <dbReference type="ARBA" id="ARBA00023002"/>
    </source>
</evidence>
<evidence type="ECO:0000256" key="3">
    <source>
        <dbReference type="ARBA" id="ARBA00022714"/>
    </source>
</evidence>
<name>A0A839QL04_MYCIR</name>
<keyword evidence="7" id="KW-0411">Iron-sulfur</keyword>
<keyword evidence="8" id="KW-0812">Transmembrane</keyword>
<keyword evidence="8" id="KW-0472">Membrane</keyword>
<keyword evidence="3" id="KW-0001">2Fe-2S</keyword>
<sequence length="368" mass="38808">MRLFDRYRQTPPSASGRLRHDVTLSFADAAISGLFAASAAVRRIRPPAGAPDTFALTVAGRRTVALDQDVVEVTFRDASDSALPQWFPGAHIDLHLPSGRVRQYSLCGDPGASDHYRIAVRRIPDGGGGSLEVHDALPVGATVHTHGPRNAFPLTVPGYGSPARRIRFIAGGIGITPILPMIALAGRLGIDWSMIYTGRSLESLPFVDDVAAHGAAVEIRTDDRRGLPSASDLLGACEPGTAVYACGPAPMLGAIRSALVGREDVELHFERFAAPPVVDGHPFPVTIGSTGARVDVGAEETLLAALRRAGVPASYSCQQGFCGTCRTRVLGGEVEHRDALLTDPEREAGLMLTCVSRAAQGSALTLDL</sequence>
<dbReference type="PROSITE" id="PS51085">
    <property type="entry name" value="2FE2S_FER_2"/>
    <property type="match status" value="1"/>
</dbReference>
<dbReference type="SUPFAM" id="SSF54292">
    <property type="entry name" value="2Fe-2S ferredoxin-like"/>
    <property type="match status" value="1"/>
</dbReference>
<feature type="domain" description="FAD-binding FR-type" evidence="10">
    <location>
        <begin position="51"/>
        <end position="155"/>
    </location>
</feature>
<reference evidence="11 12" key="1">
    <citation type="submission" date="2020-08" db="EMBL/GenBank/DDBJ databases">
        <title>The Agave Microbiome: Exploring the role of microbial communities in plant adaptations to desert environments.</title>
        <authorList>
            <person name="Partida-Martinez L.P."/>
        </authorList>
    </citation>
    <scope>NUCLEOTIDE SEQUENCE [LARGE SCALE GENOMIC DNA]</scope>
    <source>
        <strain evidence="11 12">AT2.18</strain>
    </source>
</reference>